<dbReference type="OrthoDB" id="6284217at2759"/>
<feature type="compositionally biased region" description="Basic residues" evidence="1">
    <location>
        <begin position="185"/>
        <end position="198"/>
    </location>
</feature>
<evidence type="ECO:0000313" key="2">
    <source>
        <dbReference type="EMBL" id="CAD5228534.1"/>
    </source>
</evidence>
<proteinExistence type="predicted"/>
<dbReference type="EMBL" id="CAJFDH010000006">
    <property type="protein sequence ID" value="CAD5228534.1"/>
    <property type="molecule type" value="Genomic_DNA"/>
</dbReference>
<feature type="region of interest" description="Disordered" evidence="1">
    <location>
        <begin position="128"/>
        <end position="198"/>
    </location>
</feature>
<evidence type="ECO:0000256" key="1">
    <source>
        <dbReference type="SAM" id="MobiDB-lite"/>
    </source>
</evidence>
<protein>
    <submittedName>
        <fullName evidence="2">Uncharacterized protein</fullName>
    </submittedName>
</protein>
<feature type="compositionally biased region" description="Basic and acidic residues" evidence="1">
    <location>
        <begin position="137"/>
        <end position="160"/>
    </location>
</feature>
<evidence type="ECO:0000313" key="3">
    <source>
        <dbReference type="Proteomes" id="UP000614601"/>
    </source>
</evidence>
<comment type="caution">
    <text evidence="2">The sequence shown here is derived from an EMBL/GenBank/DDBJ whole genome shotgun (WGS) entry which is preliminary data.</text>
</comment>
<sequence>MSYHATKVAKTTIGQAAKVQKLENDSQSTNKSFVLKLTAECQKAIERAIQMGWPVRMVSTKTEVKVEVGISDTSVATFTCNQQRLNGDIDAVSQGQSLKKVSPLNTKLVINATNNSFAAAQQKVVKMAELQSQKQTKNKDTKISDSSRKRSAETSSRNKNDFATPIRPASKKTKKSDMADTKTSSKVKGKLMPRSKKE</sequence>
<reference evidence="2" key="1">
    <citation type="submission" date="2020-09" db="EMBL/GenBank/DDBJ databases">
        <authorList>
            <person name="Kikuchi T."/>
        </authorList>
    </citation>
    <scope>NUCLEOTIDE SEQUENCE</scope>
    <source>
        <strain evidence="2">SH1</strain>
    </source>
</reference>
<dbReference type="EMBL" id="CAJFCW020000006">
    <property type="protein sequence ID" value="CAG9124624.1"/>
    <property type="molecule type" value="Genomic_DNA"/>
</dbReference>
<dbReference type="AlphaFoldDB" id="A0A811LJY2"/>
<dbReference type="Proteomes" id="UP000783686">
    <property type="component" value="Unassembled WGS sequence"/>
</dbReference>
<keyword evidence="3" id="KW-1185">Reference proteome</keyword>
<organism evidence="2 3">
    <name type="scientific">Bursaphelenchus okinawaensis</name>
    <dbReference type="NCBI Taxonomy" id="465554"/>
    <lineage>
        <taxon>Eukaryota</taxon>
        <taxon>Metazoa</taxon>
        <taxon>Ecdysozoa</taxon>
        <taxon>Nematoda</taxon>
        <taxon>Chromadorea</taxon>
        <taxon>Rhabditida</taxon>
        <taxon>Tylenchina</taxon>
        <taxon>Tylenchomorpha</taxon>
        <taxon>Aphelenchoidea</taxon>
        <taxon>Aphelenchoididae</taxon>
        <taxon>Bursaphelenchus</taxon>
    </lineage>
</organism>
<accession>A0A811LJY2</accession>
<gene>
    <name evidence="2" type="ORF">BOKJ2_LOCUS12726</name>
</gene>
<dbReference type="Proteomes" id="UP000614601">
    <property type="component" value="Unassembled WGS sequence"/>
</dbReference>
<name>A0A811LJY2_9BILA</name>